<dbReference type="Pfam" id="PF13715">
    <property type="entry name" value="CarbopepD_reg_2"/>
    <property type="match status" value="1"/>
</dbReference>
<keyword evidence="10" id="KW-1185">Reference proteome</keyword>
<dbReference type="SMART" id="SM00965">
    <property type="entry name" value="STN"/>
    <property type="match status" value="1"/>
</dbReference>
<sequence length="1146" mass="126123">MKKKLFSTEGELCLLQKWLRIMKLTTILLLVTCMHLSASVYSQRTKLNLSFKNTTVREVLKSIEDRSEFFFLYTNEDIDVNRNVTLTLENANIEEILAEIFEGTDVNYKIADRQIILMNDNSESRFAELQQQSTITGVVKSSSGEPIPGATVVVKGTSNGTITDFDGKYTISNVPSDAVLQVSFVGMKVQEIPVAGKTQINVVLEEETIGLEEVVAIGYGVQKKSDVTGATVSVGAEELTSRPVTNAVAAMQGKAAGIDISSNERPGTVGSISIRGVRSLTASNSPLYVVDGIPLVSSTADIQGDDNNEFTFGGIDNLNPNDIESIDILKDASATAIYGSRGANGVVLITTKKGKAGKFTLTFDSSVTIEKVHEYAPLFSAGEYVEYRRWAKYYELASAGTYPRGDEPTLENDAKIFTGDETAFANIEKGWASGTWDGSKLTTTNWTDFVTRTGITTTNTISASGGTEKMTAYGSFGYTDNTGVVKGQSYKRYNGSVSVDVTPTDWFQMGVKLNSSYSIQEFGQSQAGNVAVSVRDNLYDQAYSVFTYTLPYDSDGNKIDYPGGDIAVKTIIDEDKYSQDQRTTVRTFGSFYGMVDIGSILPVLDGLKYRINFGPDMENWRNGVYIDGKSVIRSGSAFALLQKSQRLSYTLDNLLLYNKTVGEHDFGLTLLQSQTKFKSEGSLMSADNIPLESQKWNAFDAVSSLKSWDSNITKSSLLSYMARLTYAYKGKYLLTASGRYDGASQLAEGNKWAFFPSAALGWRIDQEDFMSGAAWVNQLKLRLGVGATGNAAIDPYETKGRLVAVFYPIGSTTTAGQYTDPTLANEDLGWEKTTQYNIGLDFSILNSRISGSLDSYISHTTDLLMQKSIPTVTGYEDTFANIGETKSSGIDLTVNTVNVTTNGFEWTTTLNASYQTNKIVSLANGKEDDINNEWFIGESQDIIYDYEAAGIWQESDAEEMAKFNANGHTFTAGNVRPVDQNGDYKIDANNDRVIIGSEIPKYILGLTNTFTYKGLELSIFMYGRFGYTYDAGGEGLVGRYQQRKINYWTPNNTNSDYQKPIYSAGYGDQYYGSLGFESGSFLKIRNISLGYNLPNMLTDKLGVSKLRFYVQALNPGYVFNKVSFRDMDTKAHYANRGFVMGVNLQF</sequence>
<dbReference type="OrthoDB" id="9768177at2"/>
<gene>
    <name evidence="9" type="ORF">BC643_1006</name>
</gene>
<keyword evidence="2 7" id="KW-0813">Transport</keyword>
<keyword evidence="5 7" id="KW-0472">Membrane</keyword>
<evidence type="ECO:0000256" key="5">
    <source>
        <dbReference type="ARBA" id="ARBA00023136"/>
    </source>
</evidence>
<dbReference type="InterPro" id="IPR037066">
    <property type="entry name" value="Plug_dom_sf"/>
</dbReference>
<organism evidence="9 10">
    <name type="scientific">Mangrovibacterium diazotrophicum</name>
    <dbReference type="NCBI Taxonomy" id="1261403"/>
    <lineage>
        <taxon>Bacteria</taxon>
        <taxon>Pseudomonadati</taxon>
        <taxon>Bacteroidota</taxon>
        <taxon>Bacteroidia</taxon>
        <taxon>Marinilabiliales</taxon>
        <taxon>Prolixibacteraceae</taxon>
        <taxon>Mangrovibacterium</taxon>
    </lineage>
</organism>
<proteinExistence type="inferred from homology"/>
<dbReference type="Gene3D" id="2.170.130.10">
    <property type="entry name" value="TonB-dependent receptor, plug domain"/>
    <property type="match status" value="1"/>
</dbReference>
<dbReference type="GO" id="GO:0009279">
    <property type="term" value="C:cell outer membrane"/>
    <property type="evidence" value="ECO:0007669"/>
    <property type="project" value="UniProtKB-SubCell"/>
</dbReference>
<dbReference type="SUPFAM" id="SSF49464">
    <property type="entry name" value="Carboxypeptidase regulatory domain-like"/>
    <property type="match status" value="1"/>
</dbReference>
<comment type="subcellular location">
    <subcellularLocation>
        <location evidence="1 7">Cell outer membrane</location>
        <topology evidence="1 7">Multi-pass membrane protein</topology>
    </subcellularLocation>
</comment>
<dbReference type="InterPro" id="IPR036942">
    <property type="entry name" value="Beta-barrel_TonB_sf"/>
</dbReference>
<evidence type="ECO:0000256" key="7">
    <source>
        <dbReference type="PROSITE-ProRule" id="PRU01360"/>
    </source>
</evidence>
<keyword evidence="3 7" id="KW-1134">Transmembrane beta strand</keyword>
<dbReference type="NCBIfam" id="TIGR04057">
    <property type="entry name" value="SusC_RagA_signa"/>
    <property type="match status" value="1"/>
</dbReference>
<dbReference type="Gene3D" id="3.55.50.30">
    <property type="match status" value="1"/>
</dbReference>
<name>A0A419W5E9_9BACT</name>
<dbReference type="InterPro" id="IPR023997">
    <property type="entry name" value="TonB-dep_OMP_SusC/RagA_CS"/>
</dbReference>
<evidence type="ECO:0000259" key="8">
    <source>
        <dbReference type="SMART" id="SM00965"/>
    </source>
</evidence>
<protein>
    <submittedName>
        <fullName evidence="9">TonB-linked SusC/RagA family outer membrane protein</fullName>
    </submittedName>
</protein>
<evidence type="ECO:0000256" key="1">
    <source>
        <dbReference type="ARBA" id="ARBA00004571"/>
    </source>
</evidence>
<keyword evidence="6 7" id="KW-0998">Cell outer membrane</keyword>
<dbReference type="PROSITE" id="PS52016">
    <property type="entry name" value="TONB_DEPENDENT_REC_3"/>
    <property type="match status" value="1"/>
</dbReference>
<dbReference type="InterPro" id="IPR011662">
    <property type="entry name" value="Secretin/TonB_short_N"/>
</dbReference>
<dbReference type="AlphaFoldDB" id="A0A419W5E9"/>
<feature type="domain" description="Secretin/TonB short N-terminal" evidence="8">
    <location>
        <begin position="69"/>
        <end position="120"/>
    </location>
</feature>
<dbReference type="Gene3D" id="2.40.170.20">
    <property type="entry name" value="TonB-dependent receptor, beta-barrel domain"/>
    <property type="match status" value="1"/>
</dbReference>
<dbReference type="SUPFAM" id="SSF56935">
    <property type="entry name" value="Porins"/>
    <property type="match status" value="1"/>
</dbReference>
<dbReference type="Pfam" id="PF07715">
    <property type="entry name" value="Plug"/>
    <property type="match status" value="1"/>
</dbReference>
<evidence type="ECO:0000256" key="4">
    <source>
        <dbReference type="ARBA" id="ARBA00022692"/>
    </source>
</evidence>
<dbReference type="InterPro" id="IPR008969">
    <property type="entry name" value="CarboxyPept-like_regulatory"/>
</dbReference>
<evidence type="ECO:0000313" key="10">
    <source>
        <dbReference type="Proteomes" id="UP000283387"/>
    </source>
</evidence>
<comment type="similarity">
    <text evidence="7">Belongs to the TonB-dependent receptor family.</text>
</comment>
<dbReference type="InterPro" id="IPR023996">
    <property type="entry name" value="TonB-dep_OMP_SusC/RagA"/>
</dbReference>
<keyword evidence="4 7" id="KW-0812">Transmembrane</keyword>
<evidence type="ECO:0000313" key="9">
    <source>
        <dbReference type="EMBL" id="RKD90665.1"/>
    </source>
</evidence>
<dbReference type="InterPro" id="IPR039426">
    <property type="entry name" value="TonB-dep_rcpt-like"/>
</dbReference>
<comment type="caution">
    <text evidence="9">The sequence shown here is derived from an EMBL/GenBank/DDBJ whole genome shotgun (WGS) entry which is preliminary data.</text>
</comment>
<accession>A0A419W5E9</accession>
<dbReference type="FunFam" id="2.60.40.1120:FF:000003">
    <property type="entry name" value="Outer membrane protein Omp121"/>
    <property type="match status" value="1"/>
</dbReference>
<evidence type="ECO:0000256" key="2">
    <source>
        <dbReference type="ARBA" id="ARBA00022448"/>
    </source>
</evidence>
<dbReference type="Proteomes" id="UP000283387">
    <property type="component" value="Unassembled WGS sequence"/>
</dbReference>
<evidence type="ECO:0000256" key="6">
    <source>
        <dbReference type="ARBA" id="ARBA00023237"/>
    </source>
</evidence>
<dbReference type="NCBIfam" id="TIGR04056">
    <property type="entry name" value="OMP_RagA_SusC"/>
    <property type="match status" value="1"/>
</dbReference>
<evidence type="ECO:0000256" key="3">
    <source>
        <dbReference type="ARBA" id="ARBA00022452"/>
    </source>
</evidence>
<dbReference type="Pfam" id="PF07660">
    <property type="entry name" value="STN"/>
    <property type="match status" value="1"/>
</dbReference>
<reference evidence="9 10" key="1">
    <citation type="submission" date="2018-09" db="EMBL/GenBank/DDBJ databases">
        <title>Genomic Encyclopedia of Archaeal and Bacterial Type Strains, Phase II (KMG-II): from individual species to whole genera.</title>
        <authorList>
            <person name="Goeker M."/>
        </authorList>
    </citation>
    <scope>NUCLEOTIDE SEQUENCE [LARGE SCALE GENOMIC DNA]</scope>
    <source>
        <strain evidence="9 10">DSM 27148</strain>
    </source>
</reference>
<dbReference type="Gene3D" id="2.60.40.1120">
    <property type="entry name" value="Carboxypeptidase-like, regulatory domain"/>
    <property type="match status" value="1"/>
</dbReference>
<dbReference type="EMBL" id="RAPN01000001">
    <property type="protein sequence ID" value="RKD90665.1"/>
    <property type="molecule type" value="Genomic_DNA"/>
</dbReference>
<dbReference type="InterPro" id="IPR012910">
    <property type="entry name" value="Plug_dom"/>
</dbReference>